<feature type="compositionally biased region" description="Low complexity" evidence="7">
    <location>
        <begin position="1449"/>
        <end position="1459"/>
    </location>
</feature>
<dbReference type="CDD" id="cd01808">
    <property type="entry name" value="Ubl_PLICs"/>
    <property type="match status" value="1"/>
</dbReference>
<dbReference type="SUPFAM" id="SSF54236">
    <property type="entry name" value="Ubiquitin-like"/>
    <property type="match status" value="1"/>
</dbReference>
<feature type="compositionally biased region" description="Polar residues" evidence="7">
    <location>
        <begin position="585"/>
        <end position="598"/>
    </location>
</feature>
<evidence type="ECO:0000259" key="8">
    <source>
        <dbReference type="PROSITE" id="PS50030"/>
    </source>
</evidence>
<feature type="compositionally biased region" description="Basic and acidic residues" evidence="7">
    <location>
        <begin position="563"/>
        <end position="581"/>
    </location>
</feature>
<feature type="compositionally biased region" description="Basic and acidic residues" evidence="7">
    <location>
        <begin position="439"/>
        <end position="451"/>
    </location>
</feature>
<dbReference type="Pfam" id="PF23195">
    <property type="entry name" value="UBQLN1"/>
    <property type="match status" value="1"/>
</dbReference>
<evidence type="ECO:0000256" key="6">
    <source>
        <dbReference type="ARBA" id="ARBA00074668"/>
    </source>
</evidence>
<dbReference type="FunFam" id="3.10.20.90:FF:000095">
    <property type="entry name" value="Ubiquilin 4"/>
    <property type="match status" value="1"/>
</dbReference>
<dbReference type="FunFam" id="3.40.50.1010:FF:000033">
    <property type="entry name" value="Blast:Protein SMG5"/>
    <property type="match status" value="1"/>
</dbReference>
<feature type="compositionally biased region" description="Gly residues" evidence="7">
    <location>
        <begin position="1308"/>
        <end position="1323"/>
    </location>
</feature>
<evidence type="ECO:0000256" key="3">
    <source>
        <dbReference type="ARBA" id="ARBA00022490"/>
    </source>
</evidence>
<dbReference type="Gene3D" id="1.10.260.100">
    <property type="match status" value="1"/>
</dbReference>
<feature type="region of interest" description="Disordered" evidence="7">
    <location>
        <begin position="563"/>
        <end position="611"/>
    </location>
</feature>
<dbReference type="GO" id="GO:0006511">
    <property type="term" value="P:ubiquitin-dependent protein catabolic process"/>
    <property type="evidence" value="ECO:0007669"/>
    <property type="project" value="TreeGrafter"/>
</dbReference>
<protein>
    <recommendedName>
        <fullName evidence="6">Ubiquilin-like protein</fullName>
    </recommendedName>
</protein>
<dbReference type="InterPro" id="IPR006636">
    <property type="entry name" value="STI1_HS-bd"/>
</dbReference>
<keyword evidence="3" id="KW-0963">Cytoplasm</keyword>
<dbReference type="Gene3D" id="3.10.20.90">
    <property type="entry name" value="Phosphatidylinositol 3-kinase Catalytic Subunit, Chain A, domain 1"/>
    <property type="match status" value="1"/>
</dbReference>
<evidence type="ECO:0000256" key="5">
    <source>
        <dbReference type="ARBA" id="ARBA00023242"/>
    </source>
</evidence>
<dbReference type="SUPFAM" id="SSF46934">
    <property type="entry name" value="UBA-like"/>
    <property type="match status" value="1"/>
</dbReference>
<dbReference type="PANTHER" id="PTHR10677">
    <property type="entry name" value="UBIQUILIN"/>
    <property type="match status" value="1"/>
</dbReference>
<keyword evidence="4" id="KW-0866">Nonsense-mediated mRNA decay</keyword>
<feature type="compositionally biased region" description="Polar residues" evidence="7">
    <location>
        <begin position="1460"/>
        <end position="1470"/>
    </location>
</feature>
<dbReference type="GO" id="GO:0005829">
    <property type="term" value="C:cytosol"/>
    <property type="evidence" value="ECO:0007669"/>
    <property type="project" value="TreeGrafter"/>
</dbReference>
<feature type="region of interest" description="Disordered" evidence="7">
    <location>
        <begin position="422"/>
        <end position="547"/>
    </location>
</feature>
<reference evidence="10 11" key="1">
    <citation type="journal article" date="2019" name="Philos. Trans. R. Soc. Lond., B, Biol. Sci.">
        <title>Ant behaviour and brain gene expression of defending hosts depend on the ecological success of the intruding social parasite.</title>
        <authorList>
            <person name="Kaur R."/>
            <person name="Stoldt M."/>
            <person name="Jongepier E."/>
            <person name="Feldmeyer B."/>
            <person name="Menzel F."/>
            <person name="Bornberg-Bauer E."/>
            <person name="Foitzik S."/>
        </authorList>
    </citation>
    <scope>NUCLEOTIDE SEQUENCE [LARGE SCALE GENOMIC DNA]</scope>
    <source>
        <tissue evidence="10">Whole body</tissue>
    </source>
</reference>
<dbReference type="SMART" id="SM00727">
    <property type="entry name" value="STI1"/>
    <property type="match status" value="4"/>
</dbReference>
<dbReference type="PROSITE" id="PS50030">
    <property type="entry name" value="UBA"/>
    <property type="match status" value="1"/>
</dbReference>
<dbReference type="PROSITE" id="PS50053">
    <property type="entry name" value="UBIQUITIN_2"/>
    <property type="match status" value="1"/>
</dbReference>
<dbReference type="InterPro" id="IPR000626">
    <property type="entry name" value="Ubiquitin-like_dom"/>
</dbReference>
<dbReference type="InterPro" id="IPR002716">
    <property type="entry name" value="PIN_dom"/>
</dbReference>
<keyword evidence="5" id="KW-0539">Nucleus</keyword>
<dbReference type="FunFam" id="1.10.8.10:FF:000077">
    <property type="entry name" value="Ubiquilin like"/>
    <property type="match status" value="1"/>
</dbReference>
<dbReference type="SUPFAM" id="SSF48452">
    <property type="entry name" value="TPR-like"/>
    <property type="match status" value="1"/>
</dbReference>
<feature type="region of interest" description="Disordered" evidence="7">
    <location>
        <begin position="1282"/>
        <end position="1330"/>
    </location>
</feature>
<organism evidence="10 11">
    <name type="scientific">Temnothorax longispinosus</name>
    <dbReference type="NCBI Taxonomy" id="300112"/>
    <lineage>
        <taxon>Eukaryota</taxon>
        <taxon>Metazoa</taxon>
        <taxon>Ecdysozoa</taxon>
        <taxon>Arthropoda</taxon>
        <taxon>Hexapoda</taxon>
        <taxon>Insecta</taxon>
        <taxon>Pterygota</taxon>
        <taxon>Neoptera</taxon>
        <taxon>Endopterygota</taxon>
        <taxon>Hymenoptera</taxon>
        <taxon>Apocrita</taxon>
        <taxon>Aculeata</taxon>
        <taxon>Formicoidea</taxon>
        <taxon>Formicidae</taxon>
        <taxon>Myrmicinae</taxon>
        <taxon>Temnothorax</taxon>
    </lineage>
</organism>
<accession>A0A4S2KS22</accession>
<gene>
    <name evidence="10" type="ORF">DBV15_01721</name>
</gene>
<evidence type="ECO:0000313" key="11">
    <source>
        <dbReference type="Proteomes" id="UP000310200"/>
    </source>
</evidence>
<comment type="caution">
    <text evidence="10">The sequence shown here is derived from an EMBL/GenBank/DDBJ whole genome shotgun (WGS) entry which is preliminary data.</text>
</comment>
<feature type="domain" description="UBA" evidence="8">
    <location>
        <begin position="1499"/>
        <end position="1543"/>
    </location>
</feature>
<dbReference type="Pfam" id="PF13638">
    <property type="entry name" value="PIN_4"/>
    <property type="match status" value="1"/>
</dbReference>
<feature type="domain" description="Ubiquitin-like" evidence="9">
    <location>
        <begin position="1027"/>
        <end position="1101"/>
    </location>
</feature>
<dbReference type="GO" id="GO:0005634">
    <property type="term" value="C:nucleus"/>
    <property type="evidence" value="ECO:0007669"/>
    <property type="project" value="UniProtKB-SubCell"/>
</dbReference>
<feature type="compositionally biased region" description="Basic and acidic residues" evidence="7">
    <location>
        <begin position="475"/>
        <end position="484"/>
    </location>
</feature>
<name>A0A4S2KS22_9HYME</name>
<proteinExistence type="predicted"/>
<dbReference type="STRING" id="300112.A0A4S2KS22"/>
<dbReference type="PANTHER" id="PTHR10677:SF3">
    <property type="entry name" value="FI07626P-RELATED"/>
    <property type="match status" value="1"/>
</dbReference>
<dbReference type="InterPro" id="IPR019458">
    <property type="entry name" value="Est1-like_N"/>
</dbReference>
<dbReference type="Gene3D" id="1.25.40.10">
    <property type="entry name" value="Tetratricopeptide repeat domain"/>
    <property type="match status" value="1"/>
</dbReference>
<evidence type="ECO:0000256" key="7">
    <source>
        <dbReference type="SAM" id="MobiDB-lite"/>
    </source>
</evidence>
<dbReference type="Proteomes" id="UP000310200">
    <property type="component" value="Unassembled WGS sequence"/>
</dbReference>
<dbReference type="Pfam" id="PF10374">
    <property type="entry name" value="EST1"/>
    <property type="match status" value="1"/>
</dbReference>
<dbReference type="EMBL" id="QBLH01001859">
    <property type="protein sequence ID" value="TGZ50787.1"/>
    <property type="molecule type" value="Genomic_DNA"/>
</dbReference>
<feature type="compositionally biased region" description="Polar residues" evidence="7">
    <location>
        <begin position="422"/>
        <end position="435"/>
    </location>
</feature>
<dbReference type="InterPro" id="IPR011990">
    <property type="entry name" value="TPR-like_helical_dom_sf"/>
</dbReference>
<evidence type="ECO:0000313" key="10">
    <source>
        <dbReference type="EMBL" id="TGZ50787.1"/>
    </source>
</evidence>
<dbReference type="Gene3D" id="3.40.50.1010">
    <property type="entry name" value="5'-nuclease"/>
    <property type="match status" value="1"/>
</dbReference>
<feature type="compositionally biased region" description="Low complexity" evidence="7">
    <location>
        <begin position="513"/>
        <end position="522"/>
    </location>
</feature>
<dbReference type="InterPro" id="IPR018834">
    <property type="entry name" value="DNA/RNA-bd_Est1-type"/>
</dbReference>
<dbReference type="InterPro" id="IPR015940">
    <property type="entry name" value="UBA"/>
</dbReference>
<evidence type="ECO:0000256" key="4">
    <source>
        <dbReference type="ARBA" id="ARBA00023161"/>
    </source>
</evidence>
<dbReference type="InterPro" id="IPR029071">
    <property type="entry name" value="Ubiquitin-like_domsf"/>
</dbReference>
<evidence type="ECO:0000259" key="9">
    <source>
        <dbReference type="PROSITE" id="PS50053"/>
    </source>
</evidence>
<evidence type="ECO:0000256" key="1">
    <source>
        <dbReference type="ARBA" id="ARBA00004123"/>
    </source>
</evidence>
<keyword evidence="11" id="KW-1185">Reference proteome</keyword>
<dbReference type="Pfam" id="PF00627">
    <property type="entry name" value="UBA"/>
    <property type="match status" value="1"/>
</dbReference>
<dbReference type="CDD" id="cd09884">
    <property type="entry name" value="PIN_Smg5-like"/>
    <property type="match status" value="1"/>
</dbReference>
<comment type="subcellular location">
    <subcellularLocation>
        <location evidence="2">Cytoplasm</location>
    </subcellularLocation>
    <subcellularLocation>
        <location evidence="1">Nucleus</location>
    </subcellularLocation>
</comment>
<dbReference type="CDD" id="cd14399">
    <property type="entry name" value="UBA_PLICs"/>
    <property type="match status" value="1"/>
</dbReference>
<feature type="non-terminal residue" evidence="10">
    <location>
        <position position="1549"/>
    </location>
</feature>
<feature type="region of interest" description="Disordered" evidence="7">
    <location>
        <begin position="1441"/>
        <end position="1470"/>
    </location>
</feature>
<evidence type="ECO:0000256" key="2">
    <source>
        <dbReference type="ARBA" id="ARBA00004496"/>
    </source>
</evidence>
<sequence length="1549" mass="172880">MRRTFNAAAEVRAADCLEVTRRLHKSVTEIVKKLDEQKNRALTVSDIFVPSGKIQRMKLKDYCERLILKDPVGNAHKIEELLWRKAFYDVVYTAKKLRKGNTWNDMEKTLLSVHLAGGVGYYHHLIMRLQMEYDLDLVGVVDFAFIYNESISSCARTKTGQPKNHTKELKQCVMRLIHRSLVCLGDLSRYKLELNSNWDPMIANRYYQMAIAIDPNLGMPHNQLGTIAGNKNYGLDAVYHYMRSVLCSEPFEGAEGNLKKIIITQSSYTDEGNSVQHCVSRLFSLLRLWDYENPYSDKINQECQALLTDLENCLTMDQIEANNANCLESVDNIETYLQNCKNRPTLCLTDDMVFKIVTICLMSISRLKNKESNEVQGVVAITLAILSQLLEFIITKLQEMIIETAVPDVEATVKGDTYSTKLKNAQENQASTELGNNGDHIEEKDSTRSKDNNVLNLDENNKAKSSDNGITNESGPKKTRDKSKSLLNKLRRRKRRTSSDSDASDIDQSTLASSSDEVNSDVSETEGDDALSDENTDDEESSPENKIQTIENVAQIAKEEMNGHGSDITEKTENCDKDGTDHLVNGQQHATDQQTDSKAMSDKDSITNSSSAVTITNTDSTSTFEEGNANTIFYVTQLKKNLKSDDILNILVGKEILVSIKVCCDWLQSNPDIVRICAKSSRTLLKRFTILLNLIDVDVETLVQGSEDSTILSSVEKLKECVKKIPLPEDIDLRGLNLLENAYKTLDWEILRKHRMNKREETLLRVLKLIEFGHHLCSVENSRVQYDQTERVFMVTDASSSNAPKVVIGLDEKNFGPEHSKGKLMRHMGKLWLSAEVRALESQLRSRWISPYLVPDHEALTKHTSALKRLVYAKKFVVVIPAAVVSALDEMKRVSPQAREATRWLENQLRRGTRCLRAQRPHERLALPLIKGPRPKDKEAWLFFQIIECCHFLTQQAKVGLTGDGEVPVVTLLTGSRPDDRKAMTFSPDGLAKSAGVNLEHIEAFQIKWKSSIKSYEGQQEGGPKKITVNVKTPKDKQSVEIEENATIKEFKEAVSKKFNAQADQLCLIFAGKIMKDHETLKTHNIKDGLAVHLVIKAPRTAATPNQESNSASRPQADVSASPFGLGSLGGLMGLESLGLGSANFIDLQQRMQRELLSNPETMRQVLDNPLVQSLMNDPENMRNLVTANPQMQELMQRNPEISHMLNNPELLRQTMELARNPSMLQELMRSHDRALSNLESIPGGYSALRRMYRDIQEPMLAAATIGRNPFAALVENTSNQDLQNPQQGQENRDPLPNPWNQSQTDSGTGGGGGGGQQGGQQGRGLLDSPGMQSLTAQMMENPQLMRNMLNAPYTRSMLEAMAADPGMASRVIAANPFLRGNPQMQEQMRAMMPAFIQQMQNPQMQSVVTNPDALAAIMQIQRGMEQLRTVAPELVENMGLTVPPAPTTPNTGGTNSSVPTSQPSDSNQQDAFSQFMARMVSAMALNQGVEVDGQPVPPPEERYRAQLEQLTAMGFLNRDANLQALIATFGDINAAVERLLSNGQVSMS</sequence>
<dbReference type="FunFam" id="1.10.260.100:FF:000001">
    <property type="entry name" value="Ubiquilin 1"/>
    <property type="match status" value="1"/>
</dbReference>
<feature type="compositionally biased region" description="Acidic residues" evidence="7">
    <location>
        <begin position="523"/>
        <end position="542"/>
    </location>
</feature>
<dbReference type="Gene3D" id="1.10.8.10">
    <property type="entry name" value="DNA helicase RuvA subunit, C-terminal domain"/>
    <property type="match status" value="1"/>
</dbReference>
<dbReference type="InterPro" id="IPR015496">
    <property type="entry name" value="Ubiquilin"/>
</dbReference>
<dbReference type="InterPro" id="IPR009060">
    <property type="entry name" value="UBA-like_sf"/>
</dbReference>
<dbReference type="SMART" id="SM00213">
    <property type="entry name" value="UBQ"/>
    <property type="match status" value="1"/>
</dbReference>
<dbReference type="Pfam" id="PF10373">
    <property type="entry name" value="EST1_DNA_bind"/>
    <property type="match status" value="1"/>
</dbReference>
<dbReference type="SMART" id="SM00165">
    <property type="entry name" value="UBA"/>
    <property type="match status" value="1"/>
</dbReference>
<dbReference type="GO" id="GO:0000184">
    <property type="term" value="P:nuclear-transcribed mRNA catabolic process, nonsense-mediated decay"/>
    <property type="evidence" value="ECO:0007669"/>
    <property type="project" value="UniProtKB-KW"/>
</dbReference>
<dbReference type="Pfam" id="PF00240">
    <property type="entry name" value="ubiquitin"/>
    <property type="match status" value="1"/>
</dbReference>
<dbReference type="GO" id="GO:0031593">
    <property type="term" value="F:polyubiquitin modification-dependent protein binding"/>
    <property type="evidence" value="ECO:0007669"/>
    <property type="project" value="TreeGrafter"/>
</dbReference>